<proteinExistence type="predicted"/>
<feature type="region of interest" description="Disordered" evidence="1">
    <location>
        <begin position="154"/>
        <end position="175"/>
    </location>
</feature>
<dbReference type="Proteomes" id="UP000440578">
    <property type="component" value="Unassembled WGS sequence"/>
</dbReference>
<accession>A0A6A4WWZ9</accession>
<protein>
    <submittedName>
        <fullName evidence="2">IQ domain-containing protein K</fullName>
    </submittedName>
</protein>
<evidence type="ECO:0000313" key="3">
    <source>
        <dbReference type="Proteomes" id="UP000440578"/>
    </source>
</evidence>
<sequence>MLLALRGLEEDEVAELVALYADTCALPCETILFLEESVLPVLGEAFRALVIEIRRQRSVVRAYSRLNALDFLTSHLYSNNPLHPDRPPHDDLMHTELAARLLKCRPRRPLPLCLRLTDERAASVVQRWYRGYLVRRRTDVAQLRQYQARLRRLARQEGAPTGPVGPQRRSGRACR</sequence>
<dbReference type="AlphaFoldDB" id="A0A6A4WWZ9"/>
<dbReference type="Pfam" id="PF00612">
    <property type="entry name" value="IQ"/>
    <property type="match status" value="1"/>
</dbReference>
<dbReference type="OrthoDB" id="2155538at2759"/>
<gene>
    <name evidence="2" type="primary">IQCK</name>
    <name evidence="2" type="ORF">FJT64_017726</name>
</gene>
<dbReference type="PANTHER" id="PTHR34927:SF1">
    <property type="entry name" value="IQ DOMAIN-CONTAINING PROTEIN K"/>
    <property type="match status" value="1"/>
</dbReference>
<evidence type="ECO:0000313" key="2">
    <source>
        <dbReference type="EMBL" id="KAF0311405.1"/>
    </source>
</evidence>
<name>A0A6A4WWZ9_AMPAM</name>
<dbReference type="EMBL" id="VIIS01000240">
    <property type="protein sequence ID" value="KAF0311405.1"/>
    <property type="molecule type" value="Genomic_DNA"/>
</dbReference>
<dbReference type="PANTHER" id="PTHR34927">
    <property type="entry name" value="IQ DOMAIN-CONTAINING PROTEIN K"/>
    <property type="match status" value="1"/>
</dbReference>
<evidence type="ECO:0000256" key="1">
    <source>
        <dbReference type="SAM" id="MobiDB-lite"/>
    </source>
</evidence>
<dbReference type="InterPro" id="IPR043408">
    <property type="entry name" value="IQCK"/>
</dbReference>
<dbReference type="InterPro" id="IPR000048">
    <property type="entry name" value="IQ_motif_EF-hand-BS"/>
</dbReference>
<reference evidence="2 3" key="1">
    <citation type="submission" date="2019-07" db="EMBL/GenBank/DDBJ databases">
        <title>Draft genome assembly of a fouling barnacle, Amphibalanus amphitrite (Darwin, 1854): The first reference genome for Thecostraca.</title>
        <authorList>
            <person name="Kim W."/>
        </authorList>
    </citation>
    <scope>NUCLEOTIDE SEQUENCE [LARGE SCALE GENOMIC DNA]</scope>
    <source>
        <strain evidence="2">SNU_AA5</strain>
        <tissue evidence="2">Soma without cirri and trophi</tissue>
    </source>
</reference>
<dbReference type="SMART" id="SM00015">
    <property type="entry name" value="IQ"/>
    <property type="match status" value="1"/>
</dbReference>
<keyword evidence="3" id="KW-1185">Reference proteome</keyword>
<dbReference type="PROSITE" id="PS50096">
    <property type="entry name" value="IQ"/>
    <property type="match status" value="1"/>
</dbReference>
<comment type="caution">
    <text evidence="2">The sequence shown here is derived from an EMBL/GenBank/DDBJ whole genome shotgun (WGS) entry which is preliminary data.</text>
</comment>
<organism evidence="2 3">
    <name type="scientific">Amphibalanus amphitrite</name>
    <name type="common">Striped barnacle</name>
    <name type="synonym">Balanus amphitrite</name>
    <dbReference type="NCBI Taxonomy" id="1232801"/>
    <lineage>
        <taxon>Eukaryota</taxon>
        <taxon>Metazoa</taxon>
        <taxon>Ecdysozoa</taxon>
        <taxon>Arthropoda</taxon>
        <taxon>Crustacea</taxon>
        <taxon>Multicrustacea</taxon>
        <taxon>Cirripedia</taxon>
        <taxon>Thoracica</taxon>
        <taxon>Thoracicalcarea</taxon>
        <taxon>Balanomorpha</taxon>
        <taxon>Balanoidea</taxon>
        <taxon>Balanidae</taxon>
        <taxon>Amphibalaninae</taxon>
        <taxon>Amphibalanus</taxon>
    </lineage>
</organism>
<dbReference type="CDD" id="cd23767">
    <property type="entry name" value="IQCD"/>
    <property type="match status" value="1"/>
</dbReference>